<name>A0ABY5GR49_9GAMM</name>
<reference evidence="3" key="1">
    <citation type="submission" date="2021-04" db="EMBL/GenBank/DDBJ databases">
        <title>Oceanospirillales bacteria with DddD are important DMSP degraders in coastal seawater.</title>
        <authorList>
            <person name="Liu J."/>
        </authorList>
    </citation>
    <scope>NUCLEOTIDE SEQUENCE</scope>
    <source>
        <strain evidence="3">GY6</strain>
    </source>
</reference>
<dbReference type="InterPro" id="IPR007896">
    <property type="entry name" value="BTP_bacteria"/>
</dbReference>
<sequence>MNQLIITRTPLDRLRHTLMFEALLLTMLAPMMSLMLNKAILDVGMLSVVLSIKAMLINPLFNYFFDRFDVSRGKVPTERTLAGRIIHAMGLEVTLTATSLPLIIWWLDVTFMQALVVDMVMIFAVMLYTLIFNWGYDRLFPVLQTSAQTSAQLPAKALSVEN</sequence>
<proteinExistence type="predicted"/>
<dbReference type="Pfam" id="PF05232">
    <property type="entry name" value="BTP"/>
    <property type="match status" value="2"/>
</dbReference>
<dbReference type="Proteomes" id="UP001059950">
    <property type="component" value="Chromosome"/>
</dbReference>
<evidence type="ECO:0000313" key="4">
    <source>
        <dbReference type="Proteomes" id="UP001059950"/>
    </source>
</evidence>
<feature type="transmembrane region" description="Helical" evidence="1">
    <location>
        <begin position="85"/>
        <end position="107"/>
    </location>
</feature>
<organism evidence="3 4">
    <name type="scientific">Amphritea atlantica</name>
    <dbReference type="NCBI Taxonomy" id="355243"/>
    <lineage>
        <taxon>Bacteria</taxon>
        <taxon>Pseudomonadati</taxon>
        <taxon>Pseudomonadota</taxon>
        <taxon>Gammaproteobacteria</taxon>
        <taxon>Oceanospirillales</taxon>
        <taxon>Oceanospirillaceae</taxon>
        <taxon>Amphritea</taxon>
    </lineage>
</organism>
<feature type="transmembrane region" description="Helical" evidence="1">
    <location>
        <begin position="113"/>
        <end position="136"/>
    </location>
</feature>
<gene>
    <name evidence="3" type="ORF">KDX31_12675</name>
</gene>
<accession>A0ABY5GR49</accession>
<dbReference type="NCBIfam" id="NF033664">
    <property type="entry name" value="PACE_transport"/>
    <property type="match status" value="1"/>
</dbReference>
<keyword evidence="1" id="KW-0812">Transmembrane</keyword>
<evidence type="ECO:0000259" key="2">
    <source>
        <dbReference type="Pfam" id="PF05232"/>
    </source>
</evidence>
<dbReference type="EMBL" id="CP073344">
    <property type="protein sequence ID" value="UTW02213.1"/>
    <property type="molecule type" value="Genomic_DNA"/>
</dbReference>
<protein>
    <submittedName>
        <fullName evidence="3">PACE efflux transporter</fullName>
    </submittedName>
</protein>
<evidence type="ECO:0000313" key="3">
    <source>
        <dbReference type="EMBL" id="UTW02213.1"/>
    </source>
</evidence>
<keyword evidence="4" id="KW-1185">Reference proteome</keyword>
<keyword evidence="1" id="KW-1133">Transmembrane helix</keyword>
<feature type="transmembrane region" description="Helical" evidence="1">
    <location>
        <begin position="43"/>
        <end position="65"/>
    </location>
</feature>
<feature type="domain" description="Chlorhexidine efflux transporter" evidence="2">
    <location>
        <begin position="79"/>
        <end position="141"/>
    </location>
</feature>
<evidence type="ECO:0000256" key="1">
    <source>
        <dbReference type="SAM" id="Phobius"/>
    </source>
</evidence>
<dbReference type="InterPro" id="IPR058208">
    <property type="entry name" value="PACE"/>
</dbReference>
<keyword evidence="1" id="KW-0472">Membrane</keyword>
<feature type="domain" description="Chlorhexidine efflux transporter" evidence="2">
    <location>
        <begin position="8"/>
        <end position="68"/>
    </location>
</feature>